<dbReference type="EMBL" id="JAXCLW010000003">
    <property type="protein sequence ID" value="MDY0884063.1"/>
    <property type="molecule type" value="Genomic_DNA"/>
</dbReference>
<dbReference type="InterPro" id="IPR029063">
    <property type="entry name" value="SAM-dependent_MTases_sf"/>
</dbReference>
<dbReference type="SUPFAM" id="SSF53335">
    <property type="entry name" value="S-adenosyl-L-methionine-dependent methyltransferases"/>
    <property type="match status" value="1"/>
</dbReference>
<dbReference type="GO" id="GO:0032259">
    <property type="term" value="P:methylation"/>
    <property type="evidence" value="ECO:0007669"/>
    <property type="project" value="UniProtKB-KW"/>
</dbReference>
<sequence>MATAFDFGANWLNFSRHALDDTKVVQAKEDFRRLMGQVDLAGKSFLDIGFGQGLSLFVAAEQGAKPHGCDINPRCAEATANTARFFPSVAPDAPKITVGSILDPNVVGTLRANVGGAGYDIVHSWGVLHHTGDMKRAIANAVSLVRPGGYFALAIYNRHITSPVWVAIKWFYCKCPAWMQRVLIGLFYPIIWLAKLAVTGENPSTQDRGMDFYFNVVDWVGGYPYEYASIDEVRALVEPYNFDCITTIPAQVPTGCNELLFKSTTKQ</sequence>
<protein>
    <submittedName>
        <fullName evidence="1">Class I SAM-dependent methyltransferase</fullName>
        <ecNumber evidence="1">2.1.-.-</ecNumber>
    </submittedName>
</protein>
<keyword evidence="1" id="KW-0489">Methyltransferase</keyword>
<accession>A0ABU5ECX0</accession>
<name>A0ABU5ECX0_9PROT</name>
<dbReference type="CDD" id="cd02440">
    <property type="entry name" value="AdoMet_MTases"/>
    <property type="match status" value="1"/>
</dbReference>
<gene>
    <name evidence="1" type="ORF">SMD27_14525</name>
</gene>
<dbReference type="Proteomes" id="UP001279642">
    <property type="component" value="Unassembled WGS sequence"/>
</dbReference>
<reference evidence="1 2" key="1">
    <citation type="journal article" date="2016" name="Antonie Van Leeuwenhoek">
        <title>Dongia soli sp. nov., isolated from soil from Dokdo, Korea.</title>
        <authorList>
            <person name="Kim D.U."/>
            <person name="Lee H."/>
            <person name="Kim H."/>
            <person name="Kim S.G."/>
            <person name="Ka J.O."/>
        </authorList>
    </citation>
    <scope>NUCLEOTIDE SEQUENCE [LARGE SCALE GENOMIC DNA]</scope>
    <source>
        <strain evidence="1 2">D78</strain>
    </source>
</reference>
<dbReference type="RefSeq" id="WP_320509120.1">
    <property type="nucleotide sequence ID" value="NZ_JAXCLW010000003.1"/>
</dbReference>
<evidence type="ECO:0000313" key="2">
    <source>
        <dbReference type="Proteomes" id="UP001279642"/>
    </source>
</evidence>
<dbReference type="EC" id="2.1.-.-" evidence="1"/>
<organism evidence="1 2">
    <name type="scientific">Dongia soli</name>
    <dbReference type="NCBI Taxonomy" id="600628"/>
    <lineage>
        <taxon>Bacteria</taxon>
        <taxon>Pseudomonadati</taxon>
        <taxon>Pseudomonadota</taxon>
        <taxon>Alphaproteobacteria</taxon>
        <taxon>Rhodospirillales</taxon>
        <taxon>Dongiaceae</taxon>
        <taxon>Dongia</taxon>
    </lineage>
</organism>
<dbReference type="Pfam" id="PF13489">
    <property type="entry name" value="Methyltransf_23"/>
    <property type="match status" value="1"/>
</dbReference>
<comment type="caution">
    <text evidence="1">The sequence shown here is derived from an EMBL/GenBank/DDBJ whole genome shotgun (WGS) entry which is preliminary data.</text>
</comment>
<evidence type="ECO:0000313" key="1">
    <source>
        <dbReference type="EMBL" id="MDY0884063.1"/>
    </source>
</evidence>
<dbReference type="GO" id="GO:0008168">
    <property type="term" value="F:methyltransferase activity"/>
    <property type="evidence" value="ECO:0007669"/>
    <property type="project" value="UniProtKB-KW"/>
</dbReference>
<keyword evidence="2" id="KW-1185">Reference proteome</keyword>
<proteinExistence type="predicted"/>
<dbReference type="Gene3D" id="3.40.50.150">
    <property type="entry name" value="Vaccinia Virus protein VP39"/>
    <property type="match status" value="1"/>
</dbReference>
<keyword evidence="1" id="KW-0808">Transferase</keyword>